<dbReference type="EMBL" id="LWCA01001228">
    <property type="protein sequence ID" value="OAF65591.1"/>
    <property type="molecule type" value="Genomic_DNA"/>
</dbReference>
<name>A0A177AVZ4_9BILA</name>
<dbReference type="Proteomes" id="UP000078046">
    <property type="component" value="Unassembled WGS sequence"/>
</dbReference>
<gene>
    <name evidence="2" type="ORF">A3Q56_06485</name>
</gene>
<keyword evidence="3" id="KW-1185">Reference proteome</keyword>
<evidence type="ECO:0000313" key="3">
    <source>
        <dbReference type="Proteomes" id="UP000078046"/>
    </source>
</evidence>
<feature type="transmembrane region" description="Helical" evidence="1">
    <location>
        <begin position="12"/>
        <end position="43"/>
    </location>
</feature>
<proteinExistence type="predicted"/>
<keyword evidence="1" id="KW-0812">Transmembrane</keyword>
<evidence type="ECO:0000313" key="2">
    <source>
        <dbReference type="EMBL" id="OAF65591.1"/>
    </source>
</evidence>
<reference evidence="2 3" key="1">
    <citation type="submission" date="2016-04" db="EMBL/GenBank/DDBJ databases">
        <title>The genome of Intoshia linei affirms orthonectids as highly simplified spiralians.</title>
        <authorList>
            <person name="Mikhailov K.V."/>
            <person name="Slusarev G.S."/>
            <person name="Nikitin M.A."/>
            <person name="Logacheva M.D."/>
            <person name="Penin A."/>
            <person name="Aleoshin V."/>
            <person name="Panchin Y.V."/>
        </authorList>
    </citation>
    <scope>NUCLEOTIDE SEQUENCE [LARGE SCALE GENOMIC DNA]</scope>
    <source>
        <strain evidence="2">Intl2013</strain>
        <tissue evidence="2">Whole animal</tissue>
    </source>
</reference>
<comment type="caution">
    <text evidence="2">The sequence shown here is derived from an EMBL/GenBank/DDBJ whole genome shotgun (WGS) entry which is preliminary data.</text>
</comment>
<evidence type="ECO:0000256" key="1">
    <source>
        <dbReference type="SAM" id="Phobius"/>
    </source>
</evidence>
<keyword evidence="1" id="KW-1133">Transmembrane helix</keyword>
<dbReference type="AlphaFoldDB" id="A0A177AVZ4"/>
<sequence>MLNKKFKILKYLMIAFWMYITPFTIFVNFIDCTLRFILLNIIWN</sequence>
<keyword evidence="1" id="KW-0472">Membrane</keyword>
<organism evidence="2 3">
    <name type="scientific">Intoshia linei</name>
    <dbReference type="NCBI Taxonomy" id="1819745"/>
    <lineage>
        <taxon>Eukaryota</taxon>
        <taxon>Metazoa</taxon>
        <taxon>Spiralia</taxon>
        <taxon>Lophotrochozoa</taxon>
        <taxon>Mesozoa</taxon>
        <taxon>Orthonectida</taxon>
        <taxon>Rhopaluridae</taxon>
        <taxon>Intoshia</taxon>
    </lineage>
</organism>
<accession>A0A177AVZ4</accession>
<protein>
    <submittedName>
        <fullName evidence="2">Uncharacterized protein</fullName>
    </submittedName>
</protein>